<proteinExistence type="predicted"/>
<evidence type="ECO:0000256" key="1">
    <source>
        <dbReference type="SAM" id="Phobius"/>
    </source>
</evidence>
<evidence type="ECO:0000313" key="2">
    <source>
        <dbReference type="EMBL" id="SBO93827.1"/>
    </source>
</evidence>
<keyword evidence="1" id="KW-0812">Transmembrane</keyword>
<accession>A0A1M4E4R9</accession>
<sequence length="149" mass="15245">MTTTMGTATRGQRTTVYVVICVVLVISMVAALLVVPTPAPTDEAEQKADEFIAALQQAGAVHVPSQEQVVGVLGEDGGAVCAGPNEALNQAQLQAQLSNGSGGPGTRPVIADSKVLQGGRLIVQIYCPDQLAAYQEFIEGLLTADVAGG</sequence>
<protein>
    <submittedName>
        <fullName evidence="2">Glutamate/gamma-aminobutyrate antiporter</fullName>
    </submittedName>
</protein>
<keyword evidence="1" id="KW-0472">Membrane</keyword>
<reference evidence="2" key="1">
    <citation type="submission" date="2016-04" db="EMBL/GenBank/DDBJ databases">
        <authorList>
            <person name="Evans L.H."/>
            <person name="Alamgir A."/>
            <person name="Owens N."/>
            <person name="Weber N.D."/>
            <person name="Virtaneva K."/>
            <person name="Barbian K."/>
            <person name="Babar A."/>
            <person name="Rosenke K."/>
        </authorList>
    </citation>
    <scope>NUCLEOTIDE SEQUENCE</scope>
    <source>
        <strain evidence="2">Nono1</strain>
    </source>
</reference>
<feature type="transmembrane region" description="Helical" evidence="1">
    <location>
        <begin position="15"/>
        <end position="35"/>
    </location>
</feature>
<dbReference type="RefSeq" id="WP_225272992.1">
    <property type="nucleotide sequence ID" value="NZ_CP084058.1"/>
</dbReference>
<name>A0A1M4E4R9_9ACTN</name>
<keyword evidence="1" id="KW-1133">Transmembrane helix</keyword>
<gene>
    <name evidence="2" type="ORF">BN4615_P3341</name>
</gene>
<dbReference type="EMBL" id="LT559118">
    <property type="protein sequence ID" value="SBO93827.1"/>
    <property type="molecule type" value="Genomic_DNA"/>
</dbReference>
<dbReference type="AlphaFoldDB" id="A0A1M4E4R9"/>
<organism evidence="2">
    <name type="scientific">Nonomuraea gerenzanensis</name>
    <dbReference type="NCBI Taxonomy" id="93944"/>
    <lineage>
        <taxon>Bacteria</taxon>
        <taxon>Bacillati</taxon>
        <taxon>Actinomycetota</taxon>
        <taxon>Actinomycetes</taxon>
        <taxon>Streptosporangiales</taxon>
        <taxon>Streptosporangiaceae</taxon>
        <taxon>Nonomuraea</taxon>
    </lineage>
</organism>